<reference evidence="3" key="1">
    <citation type="submission" date="2018-02" db="EMBL/GenBank/DDBJ databases">
        <authorList>
            <person name="Cohen D.B."/>
            <person name="Kent A.D."/>
        </authorList>
    </citation>
    <scope>NUCLEOTIDE SEQUENCE</scope>
</reference>
<feature type="domain" description="Aminotransferase-like plant mobile" evidence="2">
    <location>
        <begin position="920"/>
        <end position="1201"/>
    </location>
</feature>
<organism evidence="3">
    <name type="scientific">Fagus sylvatica</name>
    <name type="common">Beechnut</name>
    <dbReference type="NCBI Taxonomy" id="28930"/>
    <lineage>
        <taxon>Eukaryota</taxon>
        <taxon>Viridiplantae</taxon>
        <taxon>Streptophyta</taxon>
        <taxon>Embryophyta</taxon>
        <taxon>Tracheophyta</taxon>
        <taxon>Spermatophyta</taxon>
        <taxon>Magnoliopsida</taxon>
        <taxon>eudicotyledons</taxon>
        <taxon>Gunneridae</taxon>
        <taxon>Pentapetalae</taxon>
        <taxon>rosids</taxon>
        <taxon>fabids</taxon>
        <taxon>Fagales</taxon>
        <taxon>Fagaceae</taxon>
        <taxon>Fagus</taxon>
    </lineage>
</organism>
<dbReference type="PANTHER" id="PTHR46033:SF8">
    <property type="entry name" value="PROTEIN MAINTENANCE OF MERISTEMS-LIKE"/>
    <property type="match status" value="1"/>
</dbReference>
<evidence type="ECO:0000256" key="1">
    <source>
        <dbReference type="SAM" id="MobiDB-lite"/>
    </source>
</evidence>
<feature type="region of interest" description="Disordered" evidence="1">
    <location>
        <begin position="634"/>
        <end position="661"/>
    </location>
</feature>
<gene>
    <name evidence="3" type="ORF">FSB_LOCUS47644</name>
</gene>
<dbReference type="EMBL" id="OIVN01004887">
    <property type="protein sequence ID" value="SPD19762.1"/>
    <property type="molecule type" value="Genomic_DNA"/>
</dbReference>
<feature type="region of interest" description="Disordered" evidence="1">
    <location>
        <begin position="750"/>
        <end position="830"/>
    </location>
</feature>
<dbReference type="GO" id="GO:0010073">
    <property type="term" value="P:meristem maintenance"/>
    <property type="evidence" value="ECO:0007669"/>
    <property type="project" value="InterPro"/>
</dbReference>
<proteinExistence type="predicted"/>
<feature type="region of interest" description="Disordered" evidence="1">
    <location>
        <begin position="681"/>
        <end position="728"/>
    </location>
</feature>
<feature type="region of interest" description="Disordered" evidence="1">
    <location>
        <begin position="1360"/>
        <end position="1393"/>
    </location>
</feature>
<feature type="region of interest" description="Disordered" evidence="1">
    <location>
        <begin position="552"/>
        <end position="577"/>
    </location>
</feature>
<dbReference type="Pfam" id="PF10536">
    <property type="entry name" value="PMD"/>
    <property type="match status" value="1"/>
</dbReference>
<dbReference type="PANTHER" id="PTHR46033">
    <property type="entry name" value="PROTEIN MAIN-LIKE 2"/>
    <property type="match status" value="1"/>
</dbReference>
<protein>
    <recommendedName>
        <fullName evidence="2">Aminotransferase-like plant mobile domain-containing protein</fullName>
    </recommendedName>
</protein>
<evidence type="ECO:0000313" key="3">
    <source>
        <dbReference type="EMBL" id="SPD19762.1"/>
    </source>
</evidence>
<dbReference type="InterPro" id="IPR019557">
    <property type="entry name" value="AminoTfrase-like_pln_mobile"/>
</dbReference>
<accession>A0A2N9I508</accession>
<evidence type="ECO:0000259" key="2">
    <source>
        <dbReference type="Pfam" id="PF10536"/>
    </source>
</evidence>
<name>A0A2N9I508_FAGSY</name>
<sequence>MRGGRVGFIENRARLAQHHHARRMTVLRELWYCHVAVLSFHASSPSNPPRFPCAYPFLSDFRGQFWRSSGTQTGSCGISSESSRRPLSNDIKFARIGVRTRELWLPEVGVSELFSCTLPCEDSDQTGDAFGEPRVPRRSRSHYLSNAPGLADQLVASRKDSAREGGSCAAYFCKVPDSRESELGLVRYGPASRVHRGVFGPFEGSFPIRIPADPDKFLAIREFHVVHGCVLFPMCPGSQINLLRVRKTLCASAATSVGKFPETFSTALFRRPVFTRVVDVAPDVGFRRSWYRRKACVTYFLTVQALHRGELGFARYDPANGGRRNVPYAKGGGQFDPVFGLVNGPVKPWSNLVNLGQTWSDLVKALQTLGNVPRTSFQGFLGKADPSRAGNSSVKPRALVGSDRLGSGCLVLRADTRENPGGLRSTISFRLYVPQFGLDDHPSLKPGMNRGRIGLGDHPGLETKFVIRVRIGLGDHPGLETETNRGRIGLGDHPGLETKFVIRVRIGLGDHPGLETETNRGRIGLGDHPGLETKFVIRVRIGLGDHPGLETEKRGRIGLGDHPGLETETNRGRIGLGDHPGLETKFVIRVRIGLGDHPGLETETNRGRIGLGDHPGLETKFVIRVRIGLGDHPGLETETNRGRIGLGDHPGLETDDDHPGLETKYESAWVTTQVSKRGIGDESAWVTTQMSDRGSGSGGHRRSDRLAKGKAVAYAPESSPDTDDEYDAMEDVRTRVDASLARDLQAEFDAEAAGSAPSAARAPPRPGVVIGRSAGPSETTRPSPQPSVTTGSSDAPPAAPRRAHTRSTGILPSRLKRQRSEGIPDSAGTIPEDYVAPGFRYPPHGGIRPRYPVAVEISDTPLLTNLLAHPSSLVRRCQEPPYSAGRGGWSEFSRLLAVSRPEYREFLIGLGFGPFLSIPYVSVYHPAVWCFIERFFHHTGTFHLSTCEMAVLPVDWSAILGIRFGGRAPPSEPIDGFEAREILGLADHDATEGTRRPSVRIRYLADVLRRDREEPPTELRYRQWAAYFIFSCFLGNDRSIVPTPIVGMFRDIDTLREYDWGALTYGFYIRGLRRYSRRESISFLGFWQFTVFWAFEHFPTFAPSRLPLASDPDFPLARRWDTSRIERMTTCTLLELRMTVDCLRDADIIFQPYSAALSQRPEVFRAVALSRLRLWIRTTRSWELLLGERTVRQLGDEAVVPVDPSPLMTIEDYIPRAPSDPYIAGVSAYPSLVREGVPYQEWFEQVSLGSLMSLHEVEGGRVMGGVAMDSHHIRSSGQIERLEGEVLRLQLELSVSADRYTADMDRYRERWPVCRRRRHGERGRWCRCRGIWLPGMQRWTRLAAAVRRLEDQLHGMGITPVTGADLSGPGQPSSSPPRDPVSRDWFFDDPSPP</sequence>
<dbReference type="InterPro" id="IPR044824">
    <property type="entry name" value="MAIN-like"/>
</dbReference>
<feature type="compositionally biased region" description="Low complexity" evidence="1">
    <location>
        <begin position="752"/>
        <end position="762"/>
    </location>
</feature>
<feature type="compositionally biased region" description="Polar residues" evidence="1">
    <location>
        <begin position="776"/>
        <end position="793"/>
    </location>
</feature>